<organism evidence="1 2">
    <name type="scientific">Lojkania enalia</name>
    <dbReference type="NCBI Taxonomy" id="147567"/>
    <lineage>
        <taxon>Eukaryota</taxon>
        <taxon>Fungi</taxon>
        <taxon>Dikarya</taxon>
        <taxon>Ascomycota</taxon>
        <taxon>Pezizomycotina</taxon>
        <taxon>Dothideomycetes</taxon>
        <taxon>Pleosporomycetidae</taxon>
        <taxon>Pleosporales</taxon>
        <taxon>Pleosporales incertae sedis</taxon>
        <taxon>Lojkania</taxon>
    </lineage>
</organism>
<dbReference type="OrthoDB" id="1896086at2759"/>
<name>A0A9P4K6D1_9PLEO</name>
<gene>
    <name evidence="1" type="ORF">CC78DRAFT_384063</name>
</gene>
<comment type="caution">
    <text evidence="1">The sequence shown here is derived from an EMBL/GenBank/DDBJ whole genome shotgun (WGS) entry which is preliminary data.</text>
</comment>
<dbReference type="Proteomes" id="UP000800093">
    <property type="component" value="Unassembled WGS sequence"/>
</dbReference>
<keyword evidence="2" id="KW-1185">Reference proteome</keyword>
<reference evidence="2" key="1">
    <citation type="journal article" date="2020" name="Stud. Mycol.">
        <title>101 Dothideomycetes genomes: A test case for predicting lifestyles and emergence of pathogens.</title>
        <authorList>
            <person name="Haridas S."/>
            <person name="Albert R."/>
            <person name="Binder M."/>
            <person name="Bloem J."/>
            <person name="LaButti K."/>
            <person name="Salamov A."/>
            <person name="Andreopoulos B."/>
            <person name="Baker S."/>
            <person name="Barry K."/>
            <person name="Bills G."/>
            <person name="Bluhm B."/>
            <person name="Cannon C."/>
            <person name="Castanera R."/>
            <person name="Culley D."/>
            <person name="Daum C."/>
            <person name="Ezra D."/>
            <person name="Gonzalez J."/>
            <person name="Henrissat B."/>
            <person name="Kuo A."/>
            <person name="Liang C."/>
            <person name="Lipzen A."/>
            <person name="Lutzoni F."/>
            <person name="Magnuson J."/>
            <person name="Mondo S."/>
            <person name="Nolan M."/>
            <person name="Ohm R."/>
            <person name="Pangilinan J."/>
            <person name="Park H.-J."/>
            <person name="Ramirez L."/>
            <person name="Alfaro M."/>
            <person name="Sun H."/>
            <person name="Tritt A."/>
            <person name="Yoshinaga Y."/>
            <person name="Zwiers L.-H."/>
            <person name="Turgeon B."/>
            <person name="Goodwin S."/>
            <person name="Spatafora J."/>
            <person name="Crous P."/>
            <person name="Grigoriev I."/>
        </authorList>
    </citation>
    <scope>NUCLEOTIDE SEQUENCE [LARGE SCALE GENOMIC DNA]</scope>
    <source>
        <strain evidence="2">CBS 304.66</strain>
    </source>
</reference>
<evidence type="ECO:0000313" key="2">
    <source>
        <dbReference type="Proteomes" id="UP000800093"/>
    </source>
</evidence>
<accession>A0A9P4K6D1</accession>
<dbReference type="EMBL" id="ML986669">
    <property type="protein sequence ID" value="KAF2260935.1"/>
    <property type="molecule type" value="Genomic_DNA"/>
</dbReference>
<evidence type="ECO:0000313" key="1">
    <source>
        <dbReference type="EMBL" id="KAF2260935.1"/>
    </source>
</evidence>
<dbReference type="AlphaFoldDB" id="A0A9P4K6D1"/>
<protein>
    <submittedName>
        <fullName evidence="1">Uncharacterized protein</fullName>
    </submittedName>
</protein>
<sequence>MKVFDEITYDLWPDTEKPKDDEPKEKTKTLAIATDFMTKLKSAGDLDEFNKLHWKYFQADYGKGAKCRDDTVFDETMDIDRTKAGTYYPKGTKKMKLFDQDCEYTNPGDTPGKLKCGDKEIECIDDPADKDPDDVNAEKGNYPCGDNTTRQPVFICSW</sequence>
<proteinExistence type="predicted"/>